<dbReference type="CDD" id="cd00146">
    <property type="entry name" value="PKD"/>
    <property type="match status" value="1"/>
</dbReference>
<protein>
    <submittedName>
        <fullName evidence="4">Carbohydrate-binding protein</fullName>
    </submittedName>
</protein>
<dbReference type="SUPFAM" id="SSF49299">
    <property type="entry name" value="PKD domain"/>
    <property type="match status" value="1"/>
</dbReference>
<accession>A0ABR8Z6U8</accession>
<keyword evidence="5" id="KW-1185">Reference proteome</keyword>
<dbReference type="SMART" id="SM00606">
    <property type="entry name" value="CBD_IV"/>
    <property type="match status" value="1"/>
</dbReference>
<name>A0ABR8Z6U8_9FLAO</name>
<reference evidence="4 5" key="1">
    <citation type="submission" date="2020-09" db="EMBL/GenBank/DDBJ databases">
        <title>Genome seq and assembly of Chryseobacterium sp.</title>
        <authorList>
            <person name="Chhetri G."/>
        </authorList>
    </citation>
    <scope>NUCLEOTIDE SEQUENCE [LARGE SCALE GENOMIC DNA]</scope>
    <source>
        <strain evidence="4 5">GCR10</strain>
    </source>
</reference>
<dbReference type="InterPro" id="IPR006584">
    <property type="entry name" value="Cellulose-bd_IV"/>
</dbReference>
<dbReference type="Gene3D" id="2.60.120.260">
    <property type="entry name" value="Galactose-binding domain-like"/>
    <property type="match status" value="1"/>
</dbReference>
<dbReference type="Pfam" id="PF00801">
    <property type="entry name" value="PKD"/>
    <property type="match status" value="1"/>
</dbReference>
<feature type="domain" description="CBM6" evidence="3">
    <location>
        <begin position="135"/>
        <end position="286"/>
    </location>
</feature>
<dbReference type="InterPro" id="IPR013783">
    <property type="entry name" value="Ig-like_fold"/>
</dbReference>
<comment type="caution">
    <text evidence="4">The sequence shown here is derived from an EMBL/GenBank/DDBJ whole genome shotgun (WGS) entry which is preliminary data.</text>
</comment>
<dbReference type="PROSITE" id="PS51257">
    <property type="entry name" value="PROKAR_LIPOPROTEIN"/>
    <property type="match status" value="1"/>
</dbReference>
<dbReference type="InterPro" id="IPR005084">
    <property type="entry name" value="CBM6"/>
</dbReference>
<dbReference type="RefSeq" id="WP_191734841.1">
    <property type="nucleotide sequence ID" value="NZ_JACYFS010000001.1"/>
</dbReference>
<dbReference type="InterPro" id="IPR008979">
    <property type="entry name" value="Galactose-bd-like_sf"/>
</dbReference>
<evidence type="ECO:0000313" key="4">
    <source>
        <dbReference type="EMBL" id="MBD8081020.1"/>
    </source>
</evidence>
<sequence>MNLKITHFLKGMLLILFVAISFQSCEREELREVALYDKPYTEATASATTVNFGGSIDFTSKSFKAVTTTWTFAGGNPASSINPNVAVSYSTPGTYEAKLVVKYIDNSVETKKFNIIVKGIDAPLPYGGTAVLIPGTIEAENYNLGGEGTAFHDTEAQNLAVQNGSTQYRTDDGVDIQVTSAATFINYTQNGEWTNYTINVATAGNYDFEFRVASADATGGTSIKLQQMNQSTGATTDIGQTGTFSTPTPTAFISKTITGVNLTQGLHTVRLLFTGTKTLLDKVDVKVSVPPPPINGVGIFTEKNILNTNAGIVPPANGGNMAITLQSTNTNHGTKSLFYHFDPTGNGSPQTGFALSHMDLTTSPYNASAYNYLNIAVKSSTARNVRIRLNTNSGNYWVTLKPSLPKYGMLWDGQWHELVIPFADLLKDGTADALSTVAAAKSSIKQFTIRTDDSDYTAAANSFDYYIDDIYFTVN</sequence>
<dbReference type="CDD" id="cd04080">
    <property type="entry name" value="CBM6_cellulase-like"/>
    <property type="match status" value="1"/>
</dbReference>
<dbReference type="EMBL" id="JACYFS010000001">
    <property type="protein sequence ID" value="MBD8081020.1"/>
    <property type="molecule type" value="Genomic_DNA"/>
</dbReference>
<dbReference type="InterPro" id="IPR000601">
    <property type="entry name" value="PKD_dom"/>
</dbReference>
<dbReference type="PROSITE" id="PS50093">
    <property type="entry name" value="PKD"/>
    <property type="match status" value="1"/>
</dbReference>
<dbReference type="SUPFAM" id="SSF49785">
    <property type="entry name" value="Galactose-binding domain-like"/>
    <property type="match status" value="2"/>
</dbReference>
<proteinExistence type="predicted"/>
<dbReference type="InterPro" id="IPR035986">
    <property type="entry name" value="PKD_dom_sf"/>
</dbReference>
<evidence type="ECO:0000259" key="2">
    <source>
        <dbReference type="PROSITE" id="PS50093"/>
    </source>
</evidence>
<evidence type="ECO:0000256" key="1">
    <source>
        <dbReference type="ARBA" id="ARBA00022729"/>
    </source>
</evidence>
<feature type="domain" description="PKD" evidence="2">
    <location>
        <begin position="66"/>
        <end position="101"/>
    </location>
</feature>
<dbReference type="PROSITE" id="PS51175">
    <property type="entry name" value="CBM6"/>
    <property type="match status" value="1"/>
</dbReference>
<evidence type="ECO:0000313" key="5">
    <source>
        <dbReference type="Proteomes" id="UP000637299"/>
    </source>
</evidence>
<evidence type="ECO:0000259" key="3">
    <source>
        <dbReference type="PROSITE" id="PS51175"/>
    </source>
</evidence>
<keyword evidence="1" id="KW-0732">Signal</keyword>
<organism evidence="4 5">
    <name type="scientific">Chryseobacterium caseinilyticum</name>
    <dbReference type="NCBI Taxonomy" id="2771428"/>
    <lineage>
        <taxon>Bacteria</taxon>
        <taxon>Pseudomonadati</taxon>
        <taxon>Bacteroidota</taxon>
        <taxon>Flavobacteriia</taxon>
        <taxon>Flavobacteriales</taxon>
        <taxon>Weeksellaceae</taxon>
        <taxon>Chryseobacterium group</taxon>
        <taxon>Chryseobacterium</taxon>
    </lineage>
</organism>
<dbReference type="Gene3D" id="2.60.120.430">
    <property type="entry name" value="Galactose-binding lectin"/>
    <property type="match status" value="1"/>
</dbReference>
<gene>
    <name evidence="4" type="ORF">IC610_01135</name>
</gene>
<dbReference type="Proteomes" id="UP000637299">
    <property type="component" value="Unassembled WGS sequence"/>
</dbReference>
<dbReference type="Gene3D" id="2.60.40.10">
    <property type="entry name" value="Immunoglobulins"/>
    <property type="match status" value="1"/>
</dbReference>
<dbReference type="Pfam" id="PF03422">
    <property type="entry name" value="CBM_6"/>
    <property type="match status" value="1"/>
</dbReference>